<dbReference type="Proteomes" id="UP000027142">
    <property type="component" value="Chromosome"/>
</dbReference>
<name>A0A060M7H8_9BACI</name>
<evidence type="ECO:0000313" key="2">
    <source>
        <dbReference type="Proteomes" id="UP000027142"/>
    </source>
</evidence>
<accession>A0A060M7H8</accession>
<dbReference type="EMBL" id="CP003923">
    <property type="protein sequence ID" value="AIC96503.1"/>
    <property type="molecule type" value="Genomic_DNA"/>
</dbReference>
<dbReference type="AlphaFoldDB" id="A0A060M7H8"/>
<proteinExistence type="predicted"/>
<dbReference type="PATRIC" id="fig|1246626.3.peg.3952"/>
<keyword evidence="2" id="KW-1185">Reference proteome</keyword>
<gene>
    <name evidence="1" type="ORF">BleG1_3956</name>
</gene>
<dbReference type="KEGG" id="ble:BleG1_3956"/>
<evidence type="ECO:0000313" key="1">
    <source>
        <dbReference type="EMBL" id="AIC96503.1"/>
    </source>
</evidence>
<protein>
    <submittedName>
        <fullName evidence="1">Uncharacterized protein</fullName>
    </submittedName>
</protein>
<dbReference type="HOGENOM" id="CLU_1607569_0_0_9"/>
<sequence length="165" mass="19176">MQIEIMEDEDHMENGIKKINISYKADSNYNVDNRNVVRMRNLFNASIHLYKIFSDEEVLGEIKKFTGELESMQIFYEELIFEEGTIEINLHQEGLRKIVHAKDFSDRILKFASFLDKKSIDEITIELTAYVKEKGSNNFTPINTYIILPENKSNLFGKGGVKSWA</sequence>
<organism evidence="1 2">
    <name type="scientific">Shouchella lehensis G1</name>
    <dbReference type="NCBI Taxonomy" id="1246626"/>
    <lineage>
        <taxon>Bacteria</taxon>
        <taxon>Bacillati</taxon>
        <taxon>Bacillota</taxon>
        <taxon>Bacilli</taxon>
        <taxon>Bacillales</taxon>
        <taxon>Bacillaceae</taxon>
        <taxon>Shouchella</taxon>
    </lineage>
</organism>
<dbReference type="STRING" id="1246626.BleG1_3956"/>
<reference evidence="1 2" key="1">
    <citation type="journal article" date="2014" name="Gene">
        <title>A comparative genomic analysis of the alkalitolerant soil bacterium Bacillus lehensis G1.</title>
        <authorList>
            <person name="Noor Y.M."/>
            <person name="Samsulrizal N.H."/>
            <person name="Jema'on N.A."/>
            <person name="Low K.O."/>
            <person name="Ramli A.N."/>
            <person name="Alias N.I."/>
            <person name="Damis S.I."/>
            <person name="Fuzi S.F."/>
            <person name="Isa M.N."/>
            <person name="Murad A.M."/>
            <person name="Raih M.F."/>
            <person name="Bakar F.D."/>
            <person name="Najimudin N."/>
            <person name="Mahadi N.M."/>
            <person name="Illias R.M."/>
        </authorList>
    </citation>
    <scope>NUCLEOTIDE SEQUENCE [LARGE SCALE GENOMIC DNA]</scope>
    <source>
        <strain evidence="1 2">G1</strain>
    </source>
</reference>